<comment type="caution">
    <text evidence="1">The sequence shown here is derived from an EMBL/GenBank/DDBJ whole genome shotgun (WGS) entry which is preliminary data.</text>
</comment>
<dbReference type="OrthoDB" id="7205619at2"/>
<proteinExistence type="predicted"/>
<evidence type="ECO:0000313" key="2">
    <source>
        <dbReference type="Proteomes" id="UP000698242"/>
    </source>
</evidence>
<dbReference type="RefSeq" id="WP_159966128.1">
    <property type="nucleotide sequence ID" value="NZ_APKE01000032.1"/>
</dbReference>
<accession>A0A921TCF7</accession>
<sequence>MSGAKIAAEVTAGIRAASAEVGNGKPLRITILRDGPRTGQYPFTVGPDQSFEASAVQTERSTQDRASSAIRLGDVKLLVAADAEVEPQTGDRVRVAGRVYGVESVKAYASGGVVRYYTVQAREAGQDA</sequence>
<evidence type="ECO:0000313" key="1">
    <source>
        <dbReference type="EMBL" id="KAF0675076.1"/>
    </source>
</evidence>
<dbReference type="Proteomes" id="UP000698242">
    <property type="component" value="Unassembled WGS sequence"/>
</dbReference>
<gene>
    <name evidence="1" type="ORF">PMES_02597</name>
</gene>
<reference evidence="1" key="1">
    <citation type="submission" date="2013-03" db="EMBL/GenBank/DDBJ databases">
        <title>Genome Sequence of the Profundibacterium mesophilum strain KAUST100406-0324T from Red Sea, a novel genus in the family Rhodobacteraceae.</title>
        <authorList>
            <person name="Essack M."/>
            <person name="Alam I."/>
            <person name="Lafi F."/>
            <person name="Alawi W."/>
            <person name="Kamanu F."/>
            <person name="Al-Suwailem A."/>
            <person name="Lee O.O."/>
            <person name="Xu Y."/>
            <person name="Bajic V."/>
            <person name="Qian P.-Y."/>
            <person name="Archer J."/>
        </authorList>
    </citation>
    <scope>NUCLEOTIDE SEQUENCE</scope>
    <source>
        <strain evidence="1">KAUST100406-0324</strain>
    </source>
</reference>
<dbReference type="EMBL" id="APKE01000032">
    <property type="protein sequence ID" value="KAF0675076.1"/>
    <property type="molecule type" value="Genomic_DNA"/>
</dbReference>
<dbReference type="AlphaFoldDB" id="A0A921TCF7"/>
<organism evidence="1 2">
    <name type="scientific">Profundibacterium mesophilum KAUST100406-0324</name>
    <dbReference type="NCBI Taxonomy" id="1037889"/>
    <lineage>
        <taxon>Bacteria</taxon>
        <taxon>Pseudomonadati</taxon>
        <taxon>Pseudomonadota</taxon>
        <taxon>Alphaproteobacteria</taxon>
        <taxon>Rhodobacterales</taxon>
        <taxon>Roseobacteraceae</taxon>
        <taxon>Profundibacterium</taxon>
    </lineage>
</organism>
<name>A0A921TCF7_9RHOB</name>
<protein>
    <submittedName>
        <fullName evidence="1">Uncharacterized protein</fullName>
    </submittedName>
</protein>
<keyword evidence="2" id="KW-1185">Reference proteome</keyword>